<keyword evidence="2" id="KW-0677">Repeat</keyword>
<proteinExistence type="predicted"/>
<protein>
    <submittedName>
        <fullName evidence="5">RCC1 repeat domain-containing protein</fullName>
    </submittedName>
</protein>
<comment type="caution">
    <text evidence="5">The sequence shown here is derived from an EMBL/GenBank/DDBJ whole genome shotgun (WGS) entry which is preliminary data.</text>
</comment>
<gene>
    <name evidence="5" type="ORF">G3I53_04220</name>
</gene>
<dbReference type="SUPFAM" id="SSF50985">
    <property type="entry name" value="RCC1/BLIP-II"/>
    <property type="match status" value="2"/>
</dbReference>
<dbReference type="PANTHER" id="PTHR45982">
    <property type="entry name" value="REGULATOR OF CHROMOSOME CONDENSATION"/>
    <property type="match status" value="1"/>
</dbReference>
<dbReference type="InterPro" id="IPR058923">
    <property type="entry name" value="RCC1-like_dom"/>
</dbReference>
<name>A0A6G3QPX2_9ACTN</name>
<dbReference type="InterPro" id="IPR000408">
    <property type="entry name" value="Reg_chr_condens"/>
</dbReference>
<dbReference type="PANTHER" id="PTHR45982:SF1">
    <property type="entry name" value="REGULATOR OF CHROMOSOME CONDENSATION"/>
    <property type="match status" value="1"/>
</dbReference>
<organism evidence="5">
    <name type="scientific">Streptomyces sp. SID14436</name>
    <dbReference type="NCBI Taxonomy" id="2706070"/>
    <lineage>
        <taxon>Bacteria</taxon>
        <taxon>Bacillati</taxon>
        <taxon>Actinomycetota</taxon>
        <taxon>Actinomycetes</taxon>
        <taxon>Kitasatosporales</taxon>
        <taxon>Streptomycetaceae</taxon>
        <taxon>Streptomyces</taxon>
    </lineage>
</organism>
<evidence type="ECO:0000256" key="2">
    <source>
        <dbReference type="ARBA" id="ARBA00022737"/>
    </source>
</evidence>
<feature type="domain" description="RCC1-like" evidence="4">
    <location>
        <begin position="76"/>
        <end position="375"/>
    </location>
</feature>
<dbReference type="PROSITE" id="PS51257">
    <property type="entry name" value="PROKAR_LIPOPROTEIN"/>
    <property type="match status" value="1"/>
</dbReference>
<dbReference type="PROSITE" id="PS50012">
    <property type="entry name" value="RCC1_3"/>
    <property type="match status" value="3"/>
</dbReference>
<feature type="chain" id="PRO_5039158456" evidence="3">
    <location>
        <begin position="26"/>
        <end position="394"/>
    </location>
</feature>
<evidence type="ECO:0000313" key="5">
    <source>
        <dbReference type="EMBL" id="NEA85274.1"/>
    </source>
</evidence>
<accession>A0A6G3QPX2</accession>
<dbReference type="AlphaFoldDB" id="A0A6G3QPX2"/>
<feature type="signal peptide" evidence="3">
    <location>
        <begin position="1"/>
        <end position="25"/>
    </location>
</feature>
<evidence type="ECO:0000256" key="3">
    <source>
        <dbReference type="SAM" id="SignalP"/>
    </source>
</evidence>
<dbReference type="PRINTS" id="PR00633">
    <property type="entry name" value="RCCNDNSATION"/>
</dbReference>
<dbReference type="InterPro" id="IPR009091">
    <property type="entry name" value="RCC1/BLIP-II"/>
</dbReference>
<dbReference type="Gene3D" id="2.130.10.30">
    <property type="entry name" value="Regulator of chromosome condensation 1/beta-lactamase-inhibitor protein II"/>
    <property type="match status" value="2"/>
</dbReference>
<sequence>MRRGVWLRTLVAGIVVLGAAGCTKADRAVMAAPACPDGKSGRPQPARVQSGAVWSGVQRSTAPADAWGGGLVPGWTDVVSVADDGFATAAVRADGTVWTYGVNHKGSLGHGSEARVRLEEPRQVAGITDARSVHNGGSTFFAVRADGSVLAWGSQNILVNAGRRDGYAGVTRPRAVPGADGVHAMAPDALTAFALRSDGRVLGWGVNLTDVLGDTDSTRLTRIDGVRNAVDLASTGGAVVVATADGAVCAWGNNAHGVLGVEPRGGQSGKPVRVRGLRNIVQVAGGHHVAFALDRDGTVWAWGRGVSGTLGDGDTSDHHTARPVKVSGLPPVRRIAAQQFTGYAIDTDGGLWSWGSGVTLGDHTRATGAAPERIPLPGPALDISARHVIVDTAG</sequence>
<dbReference type="EMBL" id="JAAGMD010000117">
    <property type="protein sequence ID" value="NEA85274.1"/>
    <property type="molecule type" value="Genomic_DNA"/>
</dbReference>
<dbReference type="InterPro" id="IPR051553">
    <property type="entry name" value="Ran_GTPase-activating"/>
</dbReference>
<reference evidence="5" key="1">
    <citation type="submission" date="2020-01" db="EMBL/GenBank/DDBJ databases">
        <title>Insect and environment-associated Actinomycetes.</title>
        <authorList>
            <person name="Currrie C."/>
            <person name="Chevrette M."/>
            <person name="Carlson C."/>
            <person name="Stubbendieck R."/>
            <person name="Wendt-Pienkowski E."/>
        </authorList>
    </citation>
    <scope>NUCLEOTIDE SEQUENCE</scope>
    <source>
        <strain evidence="5">SID14436</strain>
    </source>
</reference>
<evidence type="ECO:0000259" key="4">
    <source>
        <dbReference type="Pfam" id="PF25390"/>
    </source>
</evidence>
<keyword evidence="3" id="KW-0732">Signal</keyword>
<dbReference type="RefSeq" id="WP_164337823.1">
    <property type="nucleotide sequence ID" value="NZ_JAAGMD010000117.1"/>
</dbReference>
<keyword evidence="1" id="KW-0344">Guanine-nucleotide releasing factor</keyword>
<evidence type="ECO:0000256" key="1">
    <source>
        <dbReference type="ARBA" id="ARBA00022658"/>
    </source>
</evidence>
<dbReference type="Pfam" id="PF25390">
    <property type="entry name" value="WD40_RLD"/>
    <property type="match status" value="1"/>
</dbReference>